<accession>A0A0M3J4J3</accession>
<protein>
    <submittedName>
        <fullName evidence="3">Phospholipase d-related (inferred by orthology to a S. mansoni protein)</fullName>
    </submittedName>
</protein>
<name>A0A0M3J4J3_ANISI</name>
<dbReference type="AlphaFoldDB" id="A0A0M3J4J3"/>
<evidence type="ECO:0000313" key="3">
    <source>
        <dbReference type="WBParaSite" id="ASIM_0000246201-mRNA-1"/>
    </source>
</evidence>
<sequence>LDFTRLLGSGVLHTKFWIVDSRHVYVGSANMDWKSLTEVKELGYLLWNCSCLARELSKIFTAYWRLGAAGARIPSKWPLSLKTTFNFTHPLRMTINDRRAYAFVSSSPRQFNAKGREEDGDAIVRIMEDAEQFIHIAVMDYLPSTLYMGFDKNWYWSKIDDAIRGAAYRGVSVKMLLSHWNHSKPEMKPFLKSLLAINEALPRRHNSTGSIEVRLFTVPSNDEQRKIPFARVNHNKYMVTDRIAYVGKIPRIYLTYILLFALRNFTFICSYQSSTKHISSKVHFSIREVIF</sequence>
<feature type="domain" description="PLD phosphodiesterase" evidence="2">
    <location>
        <begin position="8"/>
        <end position="35"/>
    </location>
</feature>
<dbReference type="SMART" id="SM00155">
    <property type="entry name" value="PLDc"/>
    <property type="match status" value="1"/>
</dbReference>
<dbReference type="Gene3D" id="3.30.870.10">
    <property type="entry name" value="Endonuclease Chain A"/>
    <property type="match status" value="2"/>
</dbReference>
<evidence type="ECO:0000256" key="1">
    <source>
        <dbReference type="ARBA" id="ARBA00008664"/>
    </source>
</evidence>
<dbReference type="SUPFAM" id="SSF56024">
    <property type="entry name" value="Phospholipase D/nuclease"/>
    <property type="match status" value="2"/>
</dbReference>
<organism evidence="3">
    <name type="scientific">Anisakis simplex</name>
    <name type="common">Herring worm</name>
    <dbReference type="NCBI Taxonomy" id="6269"/>
    <lineage>
        <taxon>Eukaryota</taxon>
        <taxon>Metazoa</taxon>
        <taxon>Ecdysozoa</taxon>
        <taxon>Nematoda</taxon>
        <taxon>Chromadorea</taxon>
        <taxon>Rhabditida</taxon>
        <taxon>Spirurina</taxon>
        <taxon>Ascaridomorpha</taxon>
        <taxon>Ascaridoidea</taxon>
        <taxon>Anisakidae</taxon>
        <taxon>Anisakis</taxon>
        <taxon>Anisakis simplex complex</taxon>
    </lineage>
</organism>
<evidence type="ECO:0000259" key="2">
    <source>
        <dbReference type="PROSITE" id="PS50035"/>
    </source>
</evidence>
<dbReference type="Pfam" id="PF13918">
    <property type="entry name" value="PLDc_3"/>
    <property type="match status" value="1"/>
</dbReference>
<dbReference type="PANTHER" id="PTHR10185:SF17">
    <property type="entry name" value="GM01519P-RELATED"/>
    <property type="match status" value="1"/>
</dbReference>
<dbReference type="WBParaSite" id="ASIM_0000246201-mRNA-1">
    <property type="protein sequence ID" value="ASIM_0000246201-mRNA-1"/>
    <property type="gene ID" value="ASIM_0000246201"/>
</dbReference>
<comment type="similarity">
    <text evidence="1">Belongs to the phospholipase D family.</text>
</comment>
<dbReference type="InterPro" id="IPR050874">
    <property type="entry name" value="Diverse_PLD-related"/>
</dbReference>
<dbReference type="InterPro" id="IPR032803">
    <property type="entry name" value="PLDc_3"/>
</dbReference>
<dbReference type="CDD" id="cd09107">
    <property type="entry name" value="PLDc_vPLD3_4_5_like_2"/>
    <property type="match status" value="1"/>
</dbReference>
<dbReference type="PROSITE" id="PS50035">
    <property type="entry name" value="PLD"/>
    <property type="match status" value="1"/>
</dbReference>
<dbReference type="InterPro" id="IPR001736">
    <property type="entry name" value="PLipase_D/transphosphatidylase"/>
</dbReference>
<dbReference type="GO" id="GO:0003824">
    <property type="term" value="F:catalytic activity"/>
    <property type="evidence" value="ECO:0007669"/>
    <property type="project" value="InterPro"/>
</dbReference>
<reference evidence="3" key="1">
    <citation type="submission" date="2017-02" db="UniProtKB">
        <authorList>
            <consortium name="WormBaseParasite"/>
        </authorList>
    </citation>
    <scope>IDENTIFICATION</scope>
</reference>
<dbReference type="PANTHER" id="PTHR10185">
    <property type="entry name" value="PHOSPHOLIPASE D - RELATED"/>
    <property type="match status" value="1"/>
</dbReference>
<proteinExistence type="inferred from homology"/>
<dbReference type="Pfam" id="PF00614">
    <property type="entry name" value="PLDc"/>
    <property type="match status" value="1"/>
</dbReference>